<accession>A7IV30</accession>
<evidence type="ECO:0000313" key="2">
    <source>
        <dbReference type="Proteomes" id="UP000246715"/>
    </source>
</evidence>
<proteinExistence type="predicted"/>
<name>A7IV30_PBCVM</name>
<reference evidence="1 2" key="1">
    <citation type="journal article" date="2007" name="Virology">
        <title>Sequence and annotation of the 314-kb MT325 and the 321-kb FR483 viruses that infect Chlorella Pbi.</title>
        <authorList>
            <person name="Fitzgerald L.A."/>
            <person name="Graves M.V."/>
            <person name="Li X."/>
            <person name="Feldblyum T."/>
            <person name="Hartigan J."/>
            <person name="Van Etten J.L."/>
        </authorList>
    </citation>
    <scope>NUCLEOTIDE SEQUENCE [LARGE SCALE GENOMIC DNA]</scope>
    <source>
        <strain evidence="1 2">MT325</strain>
    </source>
</reference>
<sequence length="70" mass="7649">MFLFAITMYTMYFSVRSLVVLNSTSKGSSLVFLVVFMGSYPESMSAVNCGNRGNGISCSNLGNFFRSPVL</sequence>
<dbReference type="EMBL" id="DQ491001">
    <property type="protein sequence ID" value="ABT14204.1"/>
    <property type="molecule type" value="Genomic_DNA"/>
</dbReference>
<gene>
    <name evidence="1" type="primary">m650L</name>
    <name evidence="1" type="ORF">MT325_m650L</name>
</gene>
<evidence type="ECO:0000313" key="1">
    <source>
        <dbReference type="EMBL" id="ABT14204.1"/>
    </source>
</evidence>
<protein>
    <submittedName>
        <fullName evidence="1">Uncharacterized protein m650L</fullName>
    </submittedName>
</protein>
<dbReference type="Proteomes" id="UP000246715">
    <property type="component" value="Segment"/>
</dbReference>
<organism evidence="1 2">
    <name type="scientific">Paramecium bursaria Chlorella virus MT325</name>
    <name type="common">PBCV-MT325</name>
    <dbReference type="NCBI Taxonomy" id="346932"/>
    <lineage>
        <taxon>Viruses</taxon>
        <taxon>Varidnaviria</taxon>
        <taxon>Bamfordvirae</taxon>
        <taxon>Nucleocytoviricota</taxon>
        <taxon>Megaviricetes</taxon>
        <taxon>Algavirales</taxon>
        <taxon>Phycodnaviridae</taxon>
        <taxon>Chlorovirus</taxon>
        <taxon>Chlorovirus conductrix</taxon>
        <taxon>Paramecium bursaria Chlorella virus A1</taxon>
    </lineage>
</organism>
<organismHost>
    <name type="scientific">Paramecium bursaria</name>
    <dbReference type="NCBI Taxonomy" id="74790"/>
</organismHost>